<evidence type="ECO:0008006" key="4">
    <source>
        <dbReference type="Google" id="ProtNLM"/>
    </source>
</evidence>
<accession>A0ABD6C9X3</accession>
<proteinExistence type="predicted"/>
<feature type="region of interest" description="Disordered" evidence="1">
    <location>
        <begin position="41"/>
        <end position="72"/>
    </location>
</feature>
<evidence type="ECO:0000313" key="3">
    <source>
        <dbReference type="Proteomes" id="UP001597119"/>
    </source>
</evidence>
<organism evidence="2 3">
    <name type="scientific">Halorientalis brevis</name>
    <dbReference type="NCBI Taxonomy" id="1126241"/>
    <lineage>
        <taxon>Archaea</taxon>
        <taxon>Methanobacteriati</taxon>
        <taxon>Methanobacteriota</taxon>
        <taxon>Stenosarchaea group</taxon>
        <taxon>Halobacteria</taxon>
        <taxon>Halobacteriales</taxon>
        <taxon>Haloarculaceae</taxon>
        <taxon>Halorientalis</taxon>
    </lineage>
</organism>
<dbReference type="EMBL" id="JBHUDJ010000002">
    <property type="protein sequence ID" value="MFD1586300.1"/>
    <property type="molecule type" value="Genomic_DNA"/>
</dbReference>
<dbReference type="RefSeq" id="WP_247380082.1">
    <property type="nucleotide sequence ID" value="NZ_JALLGV010000007.1"/>
</dbReference>
<dbReference type="PROSITE" id="PS51257">
    <property type="entry name" value="PROKAR_LIPOPROTEIN"/>
    <property type="match status" value="1"/>
</dbReference>
<keyword evidence="3" id="KW-1185">Reference proteome</keyword>
<sequence>MKRRQALLAGGSCISVLLSGCVGGTSESTVGTPVYDCDDVARPVSPSPNSDPPGEAGRYTYPDRPDSLSNESTVRTYVKSYERAYRLSALHEDYESSLDHAGVSVSNMWTHEAPEGAMIVRLKYRYRYGYEEGGSPIEADSPTIYASYYIDDAVMLRAVHEGNQEDESGLDPDPVKQGQPVECF</sequence>
<dbReference type="Proteomes" id="UP001597119">
    <property type="component" value="Unassembled WGS sequence"/>
</dbReference>
<comment type="caution">
    <text evidence="2">The sequence shown here is derived from an EMBL/GenBank/DDBJ whole genome shotgun (WGS) entry which is preliminary data.</text>
</comment>
<dbReference type="AlphaFoldDB" id="A0ABD6C9X3"/>
<name>A0ABD6C9X3_9EURY</name>
<protein>
    <recommendedName>
        <fullName evidence="4">Lipoprotein</fullName>
    </recommendedName>
</protein>
<reference evidence="2 3" key="1">
    <citation type="journal article" date="2019" name="Int. J. Syst. Evol. Microbiol.">
        <title>The Global Catalogue of Microorganisms (GCM) 10K type strain sequencing project: providing services to taxonomists for standard genome sequencing and annotation.</title>
        <authorList>
            <consortium name="The Broad Institute Genomics Platform"/>
            <consortium name="The Broad Institute Genome Sequencing Center for Infectious Disease"/>
            <person name="Wu L."/>
            <person name="Ma J."/>
        </authorList>
    </citation>
    <scope>NUCLEOTIDE SEQUENCE [LARGE SCALE GENOMIC DNA]</scope>
    <source>
        <strain evidence="2 3">CGMCC 1.12125</strain>
    </source>
</reference>
<gene>
    <name evidence="2" type="ORF">ACFR9U_04860</name>
</gene>
<feature type="region of interest" description="Disordered" evidence="1">
    <location>
        <begin position="163"/>
        <end position="184"/>
    </location>
</feature>
<evidence type="ECO:0000256" key="1">
    <source>
        <dbReference type="SAM" id="MobiDB-lite"/>
    </source>
</evidence>
<evidence type="ECO:0000313" key="2">
    <source>
        <dbReference type="EMBL" id="MFD1586300.1"/>
    </source>
</evidence>